<reference evidence="2" key="1">
    <citation type="submission" date="2023-07" db="EMBL/GenBank/DDBJ databases">
        <title>30 novel species of actinomycetes from the DSMZ collection.</title>
        <authorList>
            <person name="Nouioui I."/>
        </authorList>
    </citation>
    <scope>NUCLEOTIDE SEQUENCE [LARGE SCALE GENOMIC DNA]</scope>
    <source>
        <strain evidence="2">DSM 45834</strain>
    </source>
</reference>
<protein>
    <recommendedName>
        <fullName evidence="3">Macro domain-containing protein</fullName>
    </recommendedName>
</protein>
<dbReference type="RefSeq" id="WP_311560582.1">
    <property type="nucleotide sequence ID" value="NZ_JAVREJ010000076.1"/>
</dbReference>
<proteinExistence type="predicted"/>
<accession>A0ABU2NLF7</accession>
<dbReference type="EMBL" id="JAVREJ010000076">
    <property type="protein sequence ID" value="MDT0354074.1"/>
    <property type="molecule type" value="Genomic_DNA"/>
</dbReference>
<keyword evidence="2" id="KW-1185">Reference proteome</keyword>
<sequence>MQAAAVEAVERRGHSAGDWTEAFARNGSVSTRPASARLKGTVAVVQSRNEQVGDRNCQINRIVHTVSPTVAAAALLDNPNVVDGLIDVA</sequence>
<comment type="caution">
    <text evidence="1">The sequence shown here is derived from an EMBL/GenBank/DDBJ whole genome shotgun (WGS) entry which is preliminary data.</text>
</comment>
<evidence type="ECO:0000313" key="2">
    <source>
        <dbReference type="Proteomes" id="UP001183202"/>
    </source>
</evidence>
<dbReference type="Proteomes" id="UP001183202">
    <property type="component" value="Unassembled WGS sequence"/>
</dbReference>
<evidence type="ECO:0008006" key="3">
    <source>
        <dbReference type="Google" id="ProtNLM"/>
    </source>
</evidence>
<gene>
    <name evidence="1" type="ORF">RM445_31875</name>
</gene>
<organism evidence="1 2">
    <name type="scientific">Pseudonocardia charpentierae</name>
    <dbReference type="NCBI Taxonomy" id="3075545"/>
    <lineage>
        <taxon>Bacteria</taxon>
        <taxon>Bacillati</taxon>
        <taxon>Actinomycetota</taxon>
        <taxon>Actinomycetes</taxon>
        <taxon>Pseudonocardiales</taxon>
        <taxon>Pseudonocardiaceae</taxon>
        <taxon>Pseudonocardia</taxon>
    </lineage>
</organism>
<name>A0ABU2NLF7_9PSEU</name>
<evidence type="ECO:0000313" key="1">
    <source>
        <dbReference type="EMBL" id="MDT0354074.1"/>
    </source>
</evidence>